<feature type="region of interest" description="Disordered" evidence="1">
    <location>
        <begin position="143"/>
        <end position="162"/>
    </location>
</feature>
<proteinExistence type="predicted"/>
<reference evidence="2" key="1">
    <citation type="submission" date="2020-02" db="EMBL/GenBank/DDBJ databases">
        <authorList>
            <person name="Meier V. D."/>
        </authorList>
    </citation>
    <scope>NUCLEOTIDE SEQUENCE</scope>
    <source>
        <strain evidence="2">AVDCRST_MAG01</strain>
    </source>
</reference>
<dbReference type="EC" id="1.1.1.100" evidence="2"/>
<organism evidence="2">
    <name type="scientific">uncultured Rubrobacteraceae bacterium</name>
    <dbReference type="NCBI Taxonomy" id="349277"/>
    <lineage>
        <taxon>Bacteria</taxon>
        <taxon>Bacillati</taxon>
        <taxon>Actinomycetota</taxon>
        <taxon>Rubrobacteria</taxon>
        <taxon>Rubrobacterales</taxon>
        <taxon>Rubrobacteraceae</taxon>
        <taxon>environmental samples</taxon>
    </lineage>
</organism>
<feature type="compositionally biased region" description="Basic residues" evidence="1">
    <location>
        <begin position="97"/>
        <end position="123"/>
    </location>
</feature>
<accession>A0A6J4PTI4</accession>
<feature type="compositionally biased region" description="Basic residues" evidence="1">
    <location>
        <begin position="192"/>
        <end position="224"/>
    </location>
</feature>
<evidence type="ECO:0000313" key="2">
    <source>
        <dbReference type="EMBL" id="CAA9425669.1"/>
    </source>
</evidence>
<evidence type="ECO:0000256" key="1">
    <source>
        <dbReference type="SAM" id="MobiDB-lite"/>
    </source>
</evidence>
<protein>
    <submittedName>
        <fullName evidence="2">3-oxoacyl-[acyl-carrier protein] reductase</fullName>
        <ecNumber evidence="2">1.1.1.100</ecNumber>
    </submittedName>
</protein>
<feature type="compositionally biased region" description="Basic and acidic residues" evidence="1">
    <location>
        <begin position="225"/>
        <end position="234"/>
    </location>
</feature>
<feature type="non-terminal residue" evidence="2">
    <location>
        <position position="1"/>
    </location>
</feature>
<feature type="region of interest" description="Disordered" evidence="1">
    <location>
        <begin position="192"/>
        <end position="251"/>
    </location>
</feature>
<name>A0A6J4PTI4_9ACTN</name>
<feature type="compositionally biased region" description="Basic and acidic residues" evidence="1">
    <location>
        <begin position="59"/>
        <end position="70"/>
    </location>
</feature>
<gene>
    <name evidence="2" type="ORF">AVDCRST_MAG01-01-2572</name>
</gene>
<dbReference type="AlphaFoldDB" id="A0A6J4PTI4"/>
<keyword evidence="2" id="KW-0560">Oxidoreductase</keyword>
<dbReference type="EMBL" id="CADCUW010000347">
    <property type="protein sequence ID" value="CAA9425669.1"/>
    <property type="molecule type" value="Genomic_DNA"/>
</dbReference>
<dbReference type="GO" id="GO:0004316">
    <property type="term" value="F:3-oxoacyl-[acyl-carrier-protein] reductase (NADPH) activity"/>
    <property type="evidence" value="ECO:0007669"/>
    <property type="project" value="UniProtKB-EC"/>
</dbReference>
<feature type="compositionally biased region" description="Basic residues" evidence="1">
    <location>
        <begin position="19"/>
        <end position="58"/>
    </location>
</feature>
<feature type="non-terminal residue" evidence="2">
    <location>
        <position position="251"/>
    </location>
</feature>
<feature type="region of interest" description="Disordered" evidence="1">
    <location>
        <begin position="1"/>
        <end position="133"/>
    </location>
</feature>
<sequence length="251" mass="28557">GARHRREQGHRPRDSAATRRARHDRPRRGPRLGPGRGRRARASRRGHRRALRAPRRHRPWFDGRGGAEHRRGVRPARRPGEQRRHPGGRRLGNGAPARHRVHGGPRAGRLRGQRPRRGRRYPRHAPPAAPFALGPHREHVQRARVAGGPVGPRRRRRVGSLAAHRGVPGSARLQLLQGRAERHPADVRWRAWRRGHPGQRRRPRLHGHRPQRPQGRTHGRAGRHRAGEGGDAGRRRTYGQVPLPVRRGSLV</sequence>